<dbReference type="PANTHER" id="PTHR33112:SF1">
    <property type="entry name" value="HETEROKARYON INCOMPATIBILITY DOMAIN-CONTAINING PROTEIN"/>
    <property type="match status" value="1"/>
</dbReference>
<dbReference type="OMA" id="TKRELTW"/>
<organism evidence="2 3">
    <name type="scientific">Aspergillus brasiliensis (strain CBS 101740 / IMI 381727 / IBT 21946)</name>
    <dbReference type="NCBI Taxonomy" id="767769"/>
    <lineage>
        <taxon>Eukaryota</taxon>
        <taxon>Fungi</taxon>
        <taxon>Dikarya</taxon>
        <taxon>Ascomycota</taxon>
        <taxon>Pezizomycotina</taxon>
        <taxon>Eurotiomycetes</taxon>
        <taxon>Eurotiomycetidae</taxon>
        <taxon>Eurotiales</taxon>
        <taxon>Aspergillaceae</taxon>
        <taxon>Aspergillus</taxon>
        <taxon>Aspergillus subgen. Circumdati</taxon>
    </lineage>
</organism>
<keyword evidence="3" id="KW-1185">Reference proteome</keyword>
<dbReference type="Pfam" id="PF06985">
    <property type="entry name" value="HET"/>
    <property type="match status" value="1"/>
</dbReference>
<sequence>MERPLGASNAILRSNYTWGARQKSGRPMRTRWAFRGTIEPTHGNYLISTPIPQQTVDWSIISEWVRHCHCSAEHKESCQTKLDGSHIAGLRVIDTRQRCITVAPATCRYAALSYVWGATSSLLQATTANIDHLLTEGSLTSDILPQTIEDAIIACRNIGIDYLWVDRLCILQDDDPDTKAYWLNSMGDIYAQSYVTIVALAGNDAEHGLPGVNMVKRPGYRVRTTQGIYLIDQGPDYAEILQGSRWANRGWTFQEAALSTRRLVFSDMRVFYECYHSETMQDEVYGAYSKPYETSVAPLYSYGQAVEDFTKRELTWESDVLRAFSGVLHTGWGPHSYYGLPLSIFRDAVLWKAWDWFYPTRNAASGEAFPTWTWASIKGPISIIPAGISESERHKVRASLAIWAIPNTLSRRPALRVISNTLGEAGGLNERDELELLNIRHEETIADCGPMDYGPRSFSMWARLAVVIAWRCGCFSGSLPSILHTQATWTEYEKFVSNWKSLAQLCDEAHAMPGGNMSEADMAVRFPMSIRQECPPPPPGSIFVYTQSLNVNPLQLSLKREHYHRDQYAIELGDDFMAQVIPGSLNLERINHVRQQNPDSVFHLLALSILPDDRIRPLGPVLKDEDFWYDSAGMKLRGIVHRPFEIELMLVETENGISRRVGLAWAYLKHWVDQKPQFGTFHLV</sequence>
<dbReference type="GeneID" id="93577157"/>
<accession>A0A1L9U4F1</accession>
<name>A0A1L9U4F1_ASPBC</name>
<evidence type="ECO:0000313" key="3">
    <source>
        <dbReference type="Proteomes" id="UP000184499"/>
    </source>
</evidence>
<dbReference type="OrthoDB" id="405906at2759"/>
<protein>
    <recommendedName>
        <fullName evidence="1">Heterokaryon incompatibility domain-containing protein</fullName>
    </recommendedName>
</protein>
<dbReference type="EMBL" id="KV878698">
    <property type="protein sequence ID" value="OJJ66512.1"/>
    <property type="molecule type" value="Genomic_DNA"/>
</dbReference>
<dbReference type="PANTHER" id="PTHR33112">
    <property type="entry name" value="DOMAIN PROTEIN, PUTATIVE-RELATED"/>
    <property type="match status" value="1"/>
</dbReference>
<dbReference type="RefSeq" id="XP_067473762.1">
    <property type="nucleotide sequence ID" value="XM_067624669.1"/>
</dbReference>
<dbReference type="STRING" id="767769.A0A1L9U4F1"/>
<evidence type="ECO:0000259" key="1">
    <source>
        <dbReference type="Pfam" id="PF06985"/>
    </source>
</evidence>
<dbReference type="Proteomes" id="UP000184499">
    <property type="component" value="Unassembled WGS sequence"/>
</dbReference>
<proteinExistence type="predicted"/>
<dbReference type="VEuPathDB" id="FungiDB:ASPBRDRAFT_418464"/>
<evidence type="ECO:0000313" key="2">
    <source>
        <dbReference type="EMBL" id="OJJ66512.1"/>
    </source>
</evidence>
<feature type="domain" description="Heterokaryon incompatibility" evidence="1">
    <location>
        <begin position="109"/>
        <end position="255"/>
    </location>
</feature>
<dbReference type="InterPro" id="IPR010730">
    <property type="entry name" value="HET"/>
</dbReference>
<gene>
    <name evidence="2" type="ORF">ASPBRDRAFT_418464</name>
</gene>
<reference evidence="3" key="1">
    <citation type="journal article" date="2017" name="Genome Biol.">
        <title>Comparative genomics reveals high biological diversity and specific adaptations in the industrially and medically important fungal genus Aspergillus.</title>
        <authorList>
            <person name="de Vries R.P."/>
            <person name="Riley R."/>
            <person name="Wiebenga A."/>
            <person name="Aguilar-Osorio G."/>
            <person name="Amillis S."/>
            <person name="Uchima C.A."/>
            <person name="Anderluh G."/>
            <person name="Asadollahi M."/>
            <person name="Askin M."/>
            <person name="Barry K."/>
            <person name="Battaglia E."/>
            <person name="Bayram O."/>
            <person name="Benocci T."/>
            <person name="Braus-Stromeyer S.A."/>
            <person name="Caldana C."/>
            <person name="Canovas D."/>
            <person name="Cerqueira G.C."/>
            <person name="Chen F."/>
            <person name="Chen W."/>
            <person name="Choi C."/>
            <person name="Clum A."/>
            <person name="Dos Santos R.A."/>
            <person name="Damasio A.R."/>
            <person name="Diallinas G."/>
            <person name="Emri T."/>
            <person name="Fekete E."/>
            <person name="Flipphi M."/>
            <person name="Freyberg S."/>
            <person name="Gallo A."/>
            <person name="Gournas C."/>
            <person name="Habgood R."/>
            <person name="Hainaut M."/>
            <person name="Harispe M.L."/>
            <person name="Henrissat B."/>
            <person name="Hilden K.S."/>
            <person name="Hope R."/>
            <person name="Hossain A."/>
            <person name="Karabika E."/>
            <person name="Karaffa L."/>
            <person name="Karanyi Z."/>
            <person name="Krasevec N."/>
            <person name="Kuo A."/>
            <person name="Kusch H."/>
            <person name="LaButti K."/>
            <person name="Lagendijk E.L."/>
            <person name="Lapidus A."/>
            <person name="Levasseur A."/>
            <person name="Lindquist E."/>
            <person name="Lipzen A."/>
            <person name="Logrieco A.F."/>
            <person name="MacCabe A."/>
            <person name="Maekelae M.R."/>
            <person name="Malavazi I."/>
            <person name="Melin P."/>
            <person name="Meyer V."/>
            <person name="Mielnichuk N."/>
            <person name="Miskei M."/>
            <person name="Molnar A.P."/>
            <person name="Mule G."/>
            <person name="Ngan C.Y."/>
            <person name="Orejas M."/>
            <person name="Orosz E."/>
            <person name="Ouedraogo J.P."/>
            <person name="Overkamp K.M."/>
            <person name="Park H.-S."/>
            <person name="Perrone G."/>
            <person name="Piumi F."/>
            <person name="Punt P.J."/>
            <person name="Ram A.F."/>
            <person name="Ramon A."/>
            <person name="Rauscher S."/>
            <person name="Record E."/>
            <person name="Riano-Pachon D.M."/>
            <person name="Robert V."/>
            <person name="Roehrig J."/>
            <person name="Ruller R."/>
            <person name="Salamov A."/>
            <person name="Salih N.S."/>
            <person name="Samson R.A."/>
            <person name="Sandor E."/>
            <person name="Sanguinetti M."/>
            <person name="Schuetze T."/>
            <person name="Sepcic K."/>
            <person name="Shelest E."/>
            <person name="Sherlock G."/>
            <person name="Sophianopoulou V."/>
            <person name="Squina F.M."/>
            <person name="Sun H."/>
            <person name="Susca A."/>
            <person name="Todd R.B."/>
            <person name="Tsang A."/>
            <person name="Unkles S.E."/>
            <person name="van de Wiele N."/>
            <person name="van Rossen-Uffink D."/>
            <person name="Oliveira J.V."/>
            <person name="Vesth T.C."/>
            <person name="Visser J."/>
            <person name="Yu J.-H."/>
            <person name="Zhou M."/>
            <person name="Andersen M.R."/>
            <person name="Archer D.B."/>
            <person name="Baker S.E."/>
            <person name="Benoit I."/>
            <person name="Brakhage A.A."/>
            <person name="Braus G.H."/>
            <person name="Fischer R."/>
            <person name="Frisvad J.C."/>
            <person name="Goldman G.H."/>
            <person name="Houbraken J."/>
            <person name="Oakley B."/>
            <person name="Pocsi I."/>
            <person name="Scazzocchio C."/>
            <person name="Seiboth B."/>
            <person name="vanKuyk P.A."/>
            <person name="Wortman J."/>
            <person name="Dyer P.S."/>
            <person name="Grigoriev I.V."/>
        </authorList>
    </citation>
    <scope>NUCLEOTIDE SEQUENCE [LARGE SCALE GENOMIC DNA]</scope>
    <source>
        <strain evidence="3">CBS 101740 / IMI 381727 / IBT 21946</strain>
    </source>
</reference>
<dbReference type="AlphaFoldDB" id="A0A1L9U4F1"/>